<dbReference type="InParanoid" id="A0A1D3CQZ4"/>
<dbReference type="VEuPathDB" id="ToxoDB:cyc_09278"/>
<dbReference type="EMBL" id="JROU02002268">
    <property type="protein sequence ID" value="OEH73620.1"/>
    <property type="molecule type" value="Genomic_DNA"/>
</dbReference>
<dbReference type="AlphaFoldDB" id="A0A1D3CQZ4"/>
<keyword evidence="2" id="KW-1185">Reference proteome</keyword>
<accession>A0A1D3CQZ4</accession>
<evidence type="ECO:0000313" key="1">
    <source>
        <dbReference type="EMBL" id="OEH73620.1"/>
    </source>
</evidence>
<gene>
    <name evidence="1" type="ORF">cyc_09278</name>
</gene>
<protein>
    <submittedName>
        <fullName evidence="1">Nuclear cap binding protein</fullName>
    </submittedName>
</protein>
<organism evidence="1 2">
    <name type="scientific">Cyclospora cayetanensis</name>
    <dbReference type="NCBI Taxonomy" id="88456"/>
    <lineage>
        <taxon>Eukaryota</taxon>
        <taxon>Sar</taxon>
        <taxon>Alveolata</taxon>
        <taxon>Apicomplexa</taxon>
        <taxon>Conoidasida</taxon>
        <taxon>Coccidia</taxon>
        <taxon>Eucoccidiorida</taxon>
        <taxon>Eimeriorina</taxon>
        <taxon>Eimeriidae</taxon>
        <taxon>Cyclospora</taxon>
    </lineage>
</organism>
<dbReference type="VEuPathDB" id="ToxoDB:LOC34619957"/>
<evidence type="ECO:0000313" key="2">
    <source>
        <dbReference type="Proteomes" id="UP000095192"/>
    </source>
</evidence>
<sequence length="196" mass="20929">MRVPLRKRPCTPFACFQSALPWLSVKTYELHHAALVEVLDCPNTTPDKETALLLAACQPFTGPFASRGAAAAGGGAQEASQGILAAAQDDAADAQEAKATPALVPSDRLATLLDAIDAMIDAEWHSRATLRFYQSSELLPLLTPQPQGSIPLLDFPPVLVEASELAALKVSPLDSLLRLPATLEHVDVPLPPHDQW</sequence>
<name>A0A1D3CQZ4_9EIME</name>
<proteinExistence type="predicted"/>
<reference evidence="1 2" key="1">
    <citation type="journal article" date="2016" name="BMC Genomics">
        <title>Comparative genomics reveals Cyclospora cayetanensis possesses coccidia-like metabolism and invasion components but unique surface antigens.</title>
        <authorList>
            <person name="Liu S."/>
            <person name="Wang L."/>
            <person name="Zheng H."/>
            <person name="Xu Z."/>
            <person name="Roellig D.M."/>
            <person name="Li N."/>
            <person name="Frace M.A."/>
            <person name="Tang K."/>
            <person name="Arrowood M.J."/>
            <person name="Moss D.M."/>
            <person name="Zhang L."/>
            <person name="Feng Y."/>
            <person name="Xiao L."/>
        </authorList>
    </citation>
    <scope>NUCLEOTIDE SEQUENCE [LARGE SCALE GENOMIC DNA]</scope>
    <source>
        <strain evidence="1 2">CHN_HEN01</strain>
    </source>
</reference>
<dbReference type="Proteomes" id="UP000095192">
    <property type="component" value="Unassembled WGS sequence"/>
</dbReference>
<comment type="caution">
    <text evidence="1">The sequence shown here is derived from an EMBL/GenBank/DDBJ whole genome shotgun (WGS) entry which is preliminary data.</text>
</comment>